<gene>
    <name evidence="1" type="ORF">FYJ71_05380</name>
</gene>
<protein>
    <submittedName>
        <fullName evidence="1">N-acetyltransferase</fullName>
    </submittedName>
</protein>
<dbReference type="RefSeq" id="WP_154537795.1">
    <property type="nucleotide sequence ID" value="NZ_VUNE01000002.1"/>
</dbReference>
<dbReference type="Gene3D" id="3.40.630.30">
    <property type="match status" value="1"/>
</dbReference>
<dbReference type="EMBL" id="VUNE01000002">
    <property type="protein sequence ID" value="MST62408.1"/>
    <property type="molecule type" value="Genomic_DNA"/>
</dbReference>
<sequence length="167" mass="19101">MIRKAINDDIEIILKIFDVSRNYMKNNGNPTQWPDSNYPNIDIIKVDILNGNLYIVEREGKVAACFSFILGEDLTYTNIYGGEWLNNNAYGTIHRLASLGISGGIFEEVFKYCADMMDEIRVDTHKNNAKLRKKLIENGFLECGVIFVEDGTERIAYHYSRCNSSNK</sequence>
<dbReference type="SUPFAM" id="SSF55729">
    <property type="entry name" value="Acyl-CoA N-acyltransferases (Nat)"/>
    <property type="match status" value="1"/>
</dbReference>
<name>A0A6N7X026_9FIRM</name>
<dbReference type="AlphaFoldDB" id="A0A6N7X026"/>
<dbReference type="GO" id="GO:0016740">
    <property type="term" value="F:transferase activity"/>
    <property type="evidence" value="ECO:0007669"/>
    <property type="project" value="UniProtKB-KW"/>
</dbReference>
<comment type="caution">
    <text evidence="1">The sequence shown here is derived from an EMBL/GenBank/DDBJ whole genome shotgun (WGS) entry which is preliminary data.</text>
</comment>
<proteinExistence type="predicted"/>
<keyword evidence="2" id="KW-1185">Reference proteome</keyword>
<evidence type="ECO:0000313" key="2">
    <source>
        <dbReference type="Proteomes" id="UP000440713"/>
    </source>
</evidence>
<accession>A0A6N7X026</accession>
<keyword evidence="1" id="KW-0808">Transferase</keyword>
<reference evidence="1 2" key="1">
    <citation type="submission" date="2019-08" db="EMBL/GenBank/DDBJ databases">
        <title>In-depth cultivation of the pig gut microbiome towards novel bacterial diversity and tailored functional studies.</title>
        <authorList>
            <person name="Wylensek D."/>
            <person name="Hitch T.C.A."/>
            <person name="Clavel T."/>
        </authorList>
    </citation>
    <scope>NUCLEOTIDE SEQUENCE [LARGE SCALE GENOMIC DNA]</scope>
    <source>
        <strain evidence="1 2">WCA-SAB-591-4A-A</strain>
    </source>
</reference>
<dbReference type="InterPro" id="IPR016181">
    <property type="entry name" value="Acyl_CoA_acyltransferase"/>
</dbReference>
<dbReference type="Proteomes" id="UP000440713">
    <property type="component" value="Unassembled WGS sequence"/>
</dbReference>
<evidence type="ECO:0000313" key="1">
    <source>
        <dbReference type="EMBL" id="MST62408.1"/>
    </source>
</evidence>
<organism evidence="1 2">
    <name type="scientific">Peptostreptococcus porci</name>
    <dbReference type="NCBI Taxonomy" id="2652282"/>
    <lineage>
        <taxon>Bacteria</taxon>
        <taxon>Bacillati</taxon>
        <taxon>Bacillota</taxon>
        <taxon>Clostridia</taxon>
        <taxon>Peptostreptococcales</taxon>
        <taxon>Peptostreptococcaceae</taxon>
        <taxon>Peptostreptococcus</taxon>
    </lineage>
</organism>